<evidence type="ECO:0000313" key="4">
    <source>
        <dbReference type="Proteomes" id="UP000236291"/>
    </source>
</evidence>
<accession>A0A2K3N9R4</accession>
<dbReference type="InterPro" id="IPR001810">
    <property type="entry name" value="F-box_dom"/>
</dbReference>
<dbReference type="Proteomes" id="UP000236291">
    <property type="component" value="Unassembled WGS sequence"/>
</dbReference>
<dbReference type="PANTHER" id="PTHR31672:SF13">
    <property type="entry name" value="F-BOX PROTEIN CPR30-LIKE"/>
    <property type="match status" value="1"/>
</dbReference>
<protein>
    <submittedName>
        <fullName evidence="3">F-box/kelch-repeat protein</fullName>
    </submittedName>
</protein>
<feature type="non-terminal residue" evidence="3">
    <location>
        <position position="1"/>
    </location>
</feature>
<sequence length="459" mass="52162">GMVRISTTKKEERVRPTASARRRGYRRATSSEQQVVEEPYQDLKEAILKAVQDVGADDADVDCFSGGPVETPILKTYADHVACQLWDEVDQGEDITAINKQLSILTITSPPPTLSSNESLQVLPLPTLPLDLISEIFCRLPVKLLLQLRCVCKSWNSLISDPNFAKKHLHMSTTRRLHFVSYSNFAKKYIFSSYPLRSVFSTLSTNVIQFEYHPINHTPNNSYYIVGSCNGILCLANYYDECFVLLWNPSIRKFKELPPFQKPDLISHCRMSSGFGYDPISDKYKVVVVLVFCVPDSSGNLVDKTEVKVHTLGTNFWTSIHEFPFGGIPVELSGKFVSGTINWLASKVWPRKNPCFIVSLDLRNESYQEILQPDYGEEYGNKVSWIKLFTVSRMSNALTKAIYIFKNDQVLLESIGAWYKKLIVYDPRSDTFKFKKRSAYNPSDIPPEVCVESLLSPWS</sequence>
<organism evidence="3 4">
    <name type="scientific">Trifolium pratense</name>
    <name type="common">Red clover</name>
    <dbReference type="NCBI Taxonomy" id="57577"/>
    <lineage>
        <taxon>Eukaryota</taxon>
        <taxon>Viridiplantae</taxon>
        <taxon>Streptophyta</taxon>
        <taxon>Embryophyta</taxon>
        <taxon>Tracheophyta</taxon>
        <taxon>Spermatophyta</taxon>
        <taxon>Magnoliopsida</taxon>
        <taxon>eudicotyledons</taxon>
        <taxon>Gunneridae</taxon>
        <taxon>Pentapetalae</taxon>
        <taxon>rosids</taxon>
        <taxon>fabids</taxon>
        <taxon>Fabales</taxon>
        <taxon>Fabaceae</taxon>
        <taxon>Papilionoideae</taxon>
        <taxon>50 kb inversion clade</taxon>
        <taxon>NPAAA clade</taxon>
        <taxon>Hologalegina</taxon>
        <taxon>IRL clade</taxon>
        <taxon>Trifolieae</taxon>
        <taxon>Trifolium</taxon>
    </lineage>
</organism>
<reference evidence="3 4" key="1">
    <citation type="journal article" date="2014" name="Am. J. Bot.">
        <title>Genome assembly and annotation for red clover (Trifolium pratense; Fabaceae).</title>
        <authorList>
            <person name="Istvanek J."/>
            <person name="Jaros M."/>
            <person name="Krenek A."/>
            <person name="Repkova J."/>
        </authorList>
    </citation>
    <scope>NUCLEOTIDE SEQUENCE [LARGE SCALE GENOMIC DNA]</scope>
    <source>
        <strain evidence="4">cv. Tatra</strain>
        <tissue evidence="3">Young leaves</tissue>
    </source>
</reference>
<dbReference type="EMBL" id="ASHM01018132">
    <property type="protein sequence ID" value="PNX99766.1"/>
    <property type="molecule type" value="Genomic_DNA"/>
</dbReference>
<dbReference type="AlphaFoldDB" id="A0A2K3N9R4"/>
<dbReference type="SUPFAM" id="SSF81383">
    <property type="entry name" value="F-box domain"/>
    <property type="match status" value="1"/>
</dbReference>
<proteinExistence type="predicted"/>
<dbReference type="InterPro" id="IPR013187">
    <property type="entry name" value="F-box-assoc_dom_typ3"/>
</dbReference>
<dbReference type="InterPro" id="IPR017451">
    <property type="entry name" value="F-box-assoc_interact_dom"/>
</dbReference>
<dbReference type="SMART" id="SM00256">
    <property type="entry name" value="FBOX"/>
    <property type="match status" value="1"/>
</dbReference>
<evidence type="ECO:0000259" key="2">
    <source>
        <dbReference type="PROSITE" id="PS50181"/>
    </source>
</evidence>
<dbReference type="STRING" id="57577.A0A2K3N9R4"/>
<evidence type="ECO:0000313" key="3">
    <source>
        <dbReference type="EMBL" id="PNX99766.1"/>
    </source>
</evidence>
<comment type="caution">
    <text evidence="3">The sequence shown here is derived from an EMBL/GenBank/DDBJ whole genome shotgun (WGS) entry which is preliminary data.</text>
</comment>
<reference evidence="3 4" key="2">
    <citation type="journal article" date="2017" name="Front. Plant Sci.">
        <title>Gene Classification and Mining of Molecular Markers Useful in Red Clover (Trifolium pratense) Breeding.</title>
        <authorList>
            <person name="Istvanek J."/>
            <person name="Dluhosova J."/>
            <person name="Dluhos P."/>
            <person name="Patkova L."/>
            <person name="Nedelnik J."/>
            <person name="Repkova J."/>
        </authorList>
    </citation>
    <scope>NUCLEOTIDE SEQUENCE [LARGE SCALE GENOMIC DNA]</scope>
    <source>
        <strain evidence="4">cv. Tatra</strain>
        <tissue evidence="3">Young leaves</tissue>
    </source>
</reference>
<evidence type="ECO:0000256" key="1">
    <source>
        <dbReference type="SAM" id="MobiDB-lite"/>
    </source>
</evidence>
<name>A0A2K3N9R4_TRIPR</name>
<feature type="domain" description="F-box" evidence="2">
    <location>
        <begin position="122"/>
        <end position="168"/>
    </location>
</feature>
<dbReference type="PANTHER" id="PTHR31672">
    <property type="entry name" value="BNACNNG10540D PROTEIN"/>
    <property type="match status" value="1"/>
</dbReference>
<dbReference type="Gene3D" id="1.20.1280.50">
    <property type="match status" value="1"/>
</dbReference>
<dbReference type="NCBIfam" id="TIGR01640">
    <property type="entry name" value="F_box_assoc_1"/>
    <property type="match status" value="1"/>
</dbReference>
<feature type="region of interest" description="Disordered" evidence="1">
    <location>
        <begin position="1"/>
        <end position="33"/>
    </location>
</feature>
<dbReference type="CDD" id="cd22157">
    <property type="entry name" value="F-box_AtFBW1-like"/>
    <property type="match status" value="1"/>
</dbReference>
<dbReference type="InterPro" id="IPR036047">
    <property type="entry name" value="F-box-like_dom_sf"/>
</dbReference>
<dbReference type="InterPro" id="IPR050796">
    <property type="entry name" value="SCF_F-box_component"/>
</dbReference>
<gene>
    <name evidence="3" type="ORF">L195_g023035</name>
</gene>
<dbReference type="Pfam" id="PF08268">
    <property type="entry name" value="FBA_3"/>
    <property type="match status" value="1"/>
</dbReference>
<dbReference type="Pfam" id="PF00646">
    <property type="entry name" value="F-box"/>
    <property type="match status" value="1"/>
</dbReference>
<dbReference type="PROSITE" id="PS50181">
    <property type="entry name" value="FBOX"/>
    <property type="match status" value="1"/>
</dbReference>